<protein>
    <submittedName>
        <fullName evidence="6">4-hydroxy-tetrahydrodipicolinate synthase</fullName>
        <ecNumber evidence="6">4.3.3.7</ecNumber>
    </submittedName>
</protein>
<dbReference type="AlphaFoldDB" id="A0A2Z3YPM1"/>
<dbReference type="SMART" id="SM01130">
    <property type="entry name" value="DHDPS"/>
    <property type="match status" value="1"/>
</dbReference>
<evidence type="ECO:0000256" key="4">
    <source>
        <dbReference type="PIRSR" id="PIRSR001365-1"/>
    </source>
</evidence>
<dbReference type="EMBL" id="CP024988">
    <property type="protein sequence ID" value="AWT26742.1"/>
    <property type="molecule type" value="Genomic_DNA"/>
</dbReference>
<dbReference type="Pfam" id="PF00701">
    <property type="entry name" value="DHDPS"/>
    <property type="match status" value="1"/>
</dbReference>
<accession>A0A2Z3YPM1</accession>
<dbReference type="GO" id="GO:0008840">
    <property type="term" value="F:4-hydroxy-tetrahydrodipicolinate synthase activity"/>
    <property type="evidence" value="ECO:0007669"/>
    <property type="project" value="UniProtKB-EC"/>
</dbReference>
<dbReference type="KEGG" id="cpre:Csp1_19740"/>
<name>A0A2Z3YPM1_9CORY</name>
<dbReference type="InterPro" id="IPR013785">
    <property type="entry name" value="Aldolase_TIM"/>
</dbReference>
<evidence type="ECO:0000313" key="7">
    <source>
        <dbReference type="Proteomes" id="UP000247696"/>
    </source>
</evidence>
<dbReference type="SUPFAM" id="SSF51569">
    <property type="entry name" value="Aldolase"/>
    <property type="match status" value="1"/>
</dbReference>
<evidence type="ECO:0000256" key="2">
    <source>
        <dbReference type="ARBA" id="ARBA00023239"/>
    </source>
</evidence>
<dbReference type="EC" id="4.3.3.7" evidence="6"/>
<evidence type="ECO:0000256" key="5">
    <source>
        <dbReference type="PIRSR" id="PIRSR001365-2"/>
    </source>
</evidence>
<reference evidence="7" key="1">
    <citation type="submission" date="2017-11" db="EMBL/GenBank/DDBJ databases">
        <title>Otitis media/interna in a cat caused by the recently described species Corynebacterium provencense.</title>
        <authorList>
            <person name="Kittl S."/>
            <person name="Brodard I."/>
            <person name="Rychener L."/>
            <person name="Jores J."/>
            <person name="Roosje P."/>
            <person name="Gobeli Brawand S."/>
        </authorList>
    </citation>
    <scope>NUCLEOTIDE SEQUENCE [LARGE SCALE GENOMIC DNA]</scope>
    <source>
        <strain evidence="7">17KM38</strain>
    </source>
</reference>
<dbReference type="PIRSF" id="PIRSF001365">
    <property type="entry name" value="DHDPS"/>
    <property type="match status" value="1"/>
</dbReference>
<dbReference type="Proteomes" id="UP000247696">
    <property type="component" value="Chromosome"/>
</dbReference>
<organism evidence="6 7">
    <name type="scientific">Corynebacterium provencense</name>
    <dbReference type="NCBI Taxonomy" id="1737425"/>
    <lineage>
        <taxon>Bacteria</taxon>
        <taxon>Bacillati</taxon>
        <taxon>Actinomycetota</taxon>
        <taxon>Actinomycetes</taxon>
        <taxon>Mycobacteriales</taxon>
        <taxon>Corynebacteriaceae</taxon>
        <taxon>Corynebacterium</taxon>
    </lineage>
</organism>
<proteinExistence type="inferred from homology"/>
<dbReference type="CDD" id="cd00408">
    <property type="entry name" value="DHDPS-like"/>
    <property type="match status" value="1"/>
</dbReference>
<feature type="active site" description="Proton donor/acceptor" evidence="4">
    <location>
        <position position="143"/>
    </location>
</feature>
<dbReference type="InterPro" id="IPR002220">
    <property type="entry name" value="DapA-like"/>
</dbReference>
<evidence type="ECO:0000313" key="6">
    <source>
        <dbReference type="EMBL" id="AWT26742.1"/>
    </source>
</evidence>
<keyword evidence="2 3" id="KW-0456">Lyase</keyword>
<evidence type="ECO:0000256" key="1">
    <source>
        <dbReference type="ARBA" id="ARBA00007592"/>
    </source>
</evidence>
<evidence type="ECO:0000256" key="3">
    <source>
        <dbReference type="PIRNR" id="PIRNR001365"/>
    </source>
</evidence>
<feature type="active site" description="Schiff-base intermediate with substrate" evidence="4">
    <location>
        <position position="170"/>
    </location>
</feature>
<sequence length="330" mass="35156">MTTPITLPPRGIIGATLTPFTKRGSVSPDLLHQELDLLTTHCDAVSILGPEVSEYRSLSEKQRTNALSSGINTVDGRVPVIAGVSGQSPRTVLRRIDHAASAGASFVQVLIPRHPGGNAASLSDLVAYVTYLTSESALPIILYHNPTRGTDTGASTMIELCRIDGVVGIKESSRDLTKIGRLCQEIDDNGLARYYTTMQAVLPTLLLGGSGAMMPPPGTLIGAQVVHHFRAGNTDTAAWWQRQFRLWPGGWADAGLTTVMKASMALLGIDLGGPSEPFSPLPPDRITDLKNWIQDSGLTELFSAARQIDPANPSVTAIQHEPATLGRKAP</sequence>
<dbReference type="RefSeq" id="WP_110481681.1">
    <property type="nucleotide sequence ID" value="NZ_CP024988.1"/>
</dbReference>
<keyword evidence="7" id="KW-1185">Reference proteome</keyword>
<gene>
    <name evidence="6" type="primary">dapA_2</name>
    <name evidence="6" type="ORF">Csp1_19740</name>
</gene>
<dbReference type="Gene3D" id="3.20.20.70">
    <property type="entry name" value="Aldolase class I"/>
    <property type="match status" value="1"/>
</dbReference>
<dbReference type="PANTHER" id="PTHR12128:SF66">
    <property type="entry name" value="4-HYDROXY-2-OXOGLUTARATE ALDOLASE, MITOCHONDRIAL"/>
    <property type="match status" value="1"/>
</dbReference>
<feature type="binding site" evidence="5">
    <location>
        <position position="213"/>
    </location>
    <ligand>
        <name>pyruvate</name>
        <dbReference type="ChEBI" id="CHEBI:15361"/>
    </ligand>
</feature>
<dbReference type="PANTHER" id="PTHR12128">
    <property type="entry name" value="DIHYDRODIPICOLINATE SYNTHASE"/>
    <property type="match status" value="1"/>
</dbReference>
<dbReference type="OrthoDB" id="9778880at2"/>
<comment type="similarity">
    <text evidence="1 3">Belongs to the DapA family.</text>
</comment>